<dbReference type="PANTHER" id="PTHR43899:SF13">
    <property type="entry name" value="RH59310P"/>
    <property type="match status" value="1"/>
</dbReference>
<dbReference type="Gene3D" id="3.40.50.720">
    <property type="entry name" value="NAD(P)-binding Rossmann-like Domain"/>
    <property type="match status" value="1"/>
</dbReference>
<keyword evidence="2" id="KW-0560">Oxidoreductase</keyword>
<dbReference type="Pfam" id="PF00106">
    <property type="entry name" value="adh_short"/>
    <property type="match status" value="1"/>
</dbReference>
<keyword evidence="4" id="KW-1185">Reference proteome</keyword>
<keyword evidence="3" id="KW-0472">Membrane</keyword>
<keyword evidence="3" id="KW-1133">Transmembrane helix</keyword>
<dbReference type="SUPFAM" id="SSF51735">
    <property type="entry name" value="NAD(P)-binding Rossmann-fold domains"/>
    <property type="match status" value="1"/>
</dbReference>
<evidence type="ECO:0000313" key="4">
    <source>
        <dbReference type="Proteomes" id="UP000887575"/>
    </source>
</evidence>
<dbReference type="PRINTS" id="PR00081">
    <property type="entry name" value="GDHRDH"/>
</dbReference>
<proteinExistence type="inferred from homology"/>
<dbReference type="InterPro" id="IPR051019">
    <property type="entry name" value="VLCFA-Steroid_DH"/>
</dbReference>
<dbReference type="InterPro" id="IPR036291">
    <property type="entry name" value="NAD(P)-bd_dom_sf"/>
</dbReference>
<dbReference type="GO" id="GO:0016491">
    <property type="term" value="F:oxidoreductase activity"/>
    <property type="evidence" value="ECO:0007669"/>
    <property type="project" value="UniProtKB-KW"/>
</dbReference>
<evidence type="ECO:0000256" key="3">
    <source>
        <dbReference type="SAM" id="Phobius"/>
    </source>
</evidence>
<name>A0AAF3FP94_9BILA</name>
<evidence type="ECO:0000256" key="2">
    <source>
        <dbReference type="ARBA" id="ARBA00023002"/>
    </source>
</evidence>
<reference evidence="5" key="1">
    <citation type="submission" date="2024-02" db="UniProtKB">
        <authorList>
            <consortium name="WormBaseParasite"/>
        </authorList>
    </citation>
    <scope>IDENTIFICATION</scope>
</reference>
<feature type="transmembrane region" description="Helical" evidence="3">
    <location>
        <begin position="21"/>
        <end position="40"/>
    </location>
</feature>
<dbReference type="WBParaSite" id="MBELARI_LOCUS9006">
    <property type="protein sequence ID" value="MBELARI_LOCUS9006"/>
    <property type="gene ID" value="MBELARI_LOCUS9006"/>
</dbReference>
<accession>A0AAF3FP94</accession>
<evidence type="ECO:0000256" key="1">
    <source>
        <dbReference type="ARBA" id="ARBA00006484"/>
    </source>
</evidence>
<evidence type="ECO:0000313" key="5">
    <source>
        <dbReference type="WBParaSite" id="MBELARI_LOCUS9006"/>
    </source>
</evidence>
<comment type="similarity">
    <text evidence="1">Belongs to the short-chain dehydrogenases/reductases (SDR) family.</text>
</comment>
<dbReference type="GO" id="GO:0005783">
    <property type="term" value="C:endoplasmic reticulum"/>
    <property type="evidence" value="ECO:0007669"/>
    <property type="project" value="TreeGrafter"/>
</dbReference>
<keyword evidence="3" id="KW-0812">Transmembrane</keyword>
<sequence>MSFSTIQKSLPPHLQRLMTKGEYVHTGMLIIGGIFTWFFFNSYFSFLAKAYVTLRVMKCLYIISKSFVVHRVMPEMDISHLRDTWTVVTGGTDGIGKAYTLEMARSRGIRRFVLIGRNAQKLTIIETELKKDFKCEVKTIIFDFDGGDWAELTNELKDLDIGILLNFAGLAPGMVGNLVEQEEGLASRIMQVNTISCVRMNELVLPKMIEKDRGIIVNMSSMTGLESRPGFQAESIQKFESFQIYTWV</sequence>
<dbReference type="PANTHER" id="PTHR43899">
    <property type="entry name" value="RH59310P"/>
    <property type="match status" value="1"/>
</dbReference>
<protein>
    <submittedName>
        <fullName evidence="5">Uncharacterized protein</fullName>
    </submittedName>
</protein>
<organism evidence="4 5">
    <name type="scientific">Mesorhabditis belari</name>
    <dbReference type="NCBI Taxonomy" id="2138241"/>
    <lineage>
        <taxon>Eukaryota</taxon>
        <taxon>Metazoa</taxon>
        <taxon>Ecdysozoa</taxon>
        <taxon>Nematoda</taxon>
        <taxon>Chromadorea</taxon>
        <taxon>Rhabditida</taxon>
        <taxon>Rhabditina</taxon>
        <taxon>Rhabditomorpha</taxon>
        <taxon>Rhabditoidea</taxon>
        <taxon>Rhabditidae</taxon>
        <taxon>Mesorhabditinae</taxon>
        <taxon>Mesorhabditis</taxon>
    </lineage>
</organism>
<dbReference type="Proteomes" id="UP000887575">
    <property type="component" value="Unassembled WGS sequence"/>
</dbReference>
<dbReference type="AlphaFoldDB" id="A0AAF3FP94"/>
<dbReference type="InterPro" id="IPR002347">
    <property type="entry name" value="SDR_fam"/>
</dbReference>